<evidence type="ECO:0008006" key="5">
    <source>
        <dbReference type="Google" id="ProtNLM"/>
    </source>
</evidence>
<evidence type="ECO:0000313" key="3">
    <source>
        <dbReference type="EMBL" id="GMI38660.1"/>
    </source>
</evidence>
<evidence type="ECO:0000313" key="4">
    <source>
        <dbReference type="Proteomes" id="UP001165060"/>
    </source>
</evidence>
<protein>
    <recommendedName>
        <fullName evidence="5">PH domain-containing protein</fullName>
    </recommendedName>
</protein>
<evidence type="ECO:0000256" key="2">
    <source>
        <dbReference type="SAM" id="Phobius"/>
    </source>
</evidence>
<keyword evidence="2" id="KW-0472">Membrane</keyword>
<proteinExistence type="predicted"/>
<dbReference type="Proteomes" id="UP001165060">
    <property type="component" value="Unassembled WGS sequence"/>
</dbReference>
<gene>
    <name evidence="3" type="ORF">TeGR_g4253</name>
</gene>
<accession>A0ABQ6N3L4</accession>
<feature type="region of interest" description="Disordered" evidence="1">
    <location>
        <begin position="354"/>
        <end position="376"/>
    </location>
</feature>
<keyword evidence="2" id="KW-0812">Transmembrane</keyword>
<evidence type="ECO:0000256" key="1">
    <source>
        <dbReference type="SAM" id="MobiDB-lite"/>
    </source>
</evidence>
<reference evidence="3 4" key="1">
    <citation type="journal article" date="2023" name="Commun. Biol.">
        <title>Genome analysis of Parmales, the sister group of diatoms, reveals the evolutionary specialization of diatoms from phago-mixotrophs to photoautotrophs.</title>
        <authorList>
            <person name="Ban H."/>
            <person name="Sato S."/>
            <person name="Yoshikawa S."/>
            <person name="Yamada K."/>
            <person name="Nakamura Y."/>
            <person name="Ichinomiya M."/>
            <person name="Sato N."/>
            <person name="Blanc-Mathieu R."/>
            <person name="Endo H."/>
            <person name="Kuwata A."/>
            <person name="Ogata H."/>
        </authorList>
    </citation>
    <scope>NUCLEOTIDE SEQUENCE [LARGE SCALE GENOMIC DNA]</scope>
</reference>
<feature type="region of interest" description="Disordered" evidence="1">
    <location>
        <begin position="190"/>
        <end position="241"/>
    </location>
</feature>
<dbReference type="EMBL" id="BRYB01000837">
    <property type="protein sequence ID" value="GMI38660.1"/>
    <property type="molecule type" value="Genomic_DNA"/>
</dbReference>
<keyword evidence="4" id="KW-1185">Reference proteome</keyword>
<feature type="transmembrane region" description="Helical" evidence="2">
    <location>
        <begin position="272"/>
        <end position="295"/>
    </location>
</feature>
<comment type="caution">
    <text evidence="3">The sequence shown here is derived from an EMBL/GenBank/DDBJ whole genome shotgun (WGS) entry which is preliminary data.</text>
</comment>
<feature type="compositionally biased region" description="Acidic residues" evidence="1">
    <location>
        <begin position="200"/>
        <end position="240"/>
    </location>
</feature>
<sequence>MLYANGRRLTAIRHTTRIADRSSPGSDYKFELSNGPADAHVLRSGSLAEHSRWLSAARSAAGECTVAVAVSAVPLSLFGLSSALAKAAALLPDKSPLLAKASMFCGYLEEVKEMHAFVASKDPGFHSGLLRDSPELAALVAKVGRIPKIGNFEEFEALRDYKEGRDFGSRARASDLVRGSMELKKQLEVLSRSMSMQEESSSEEEEEEAVLVEEEEEEEEEEGGREGGGEEEEEEEEGASVDDIRELMADDEKALPAPAIAAPAAGASNGRVALLLLAAVLAASFLMAGGAYGAFQLGRTCAVRARHYNVNEEAGAGGIGRWACDIVNGGAGEDRGLERYGRPADEEAFERFRAEAEESEPEEAPPPAEESRGGIGRLWRRAGDFLRRYAEAGAEAEFQNARNSKWGIAENLELFE</sequence>
<name>A0ABQ6N3L4_9STRA</name>
<keyword evidence="2" id="KW-1133">Transmembrane helix</keyword>
<organism evidence="3 4">
    <name type="scientific">Tetraparma gracilis</name>
    <dbReference type="NCBI Taxonomy" id="2962635"/>
    <lineage>
        <taxon>Eukaryota</taxon>
        <taxon>Sar</taxon>
        <taxon>Stramenopiles</taxon>
        <taxon>Ochrophyta</taxon>
        <taxon>Bolidophyceae</taxon>
        <taxon>Parmales</taxon>
        <taxon>Triparmaceae</taxon>
        <taxon>Tetraparma</taxon>
    </lineage>
</organism>